<evidence type="ECO:0000313" key="4">
    <source>
        <dbReference type="EMBL" id="OIJ68164.1"/>
    </source>
</evidence>
<keyword evidence="1" id="KW-0022">Alpha-amylase inhibitor</keyword>
<dbReference type="Gene3D" id="2.60.40.20">
    <property type="entry name" value="Alpha-amylase inhibitor"/>
    <property type="match status" value="1"/>
</dbReference>
<sequence>MRCSLVAAGSVTALALALPLALSATASAAPAAAGPAPSCVAMYQSWRYLDAANNCADAVTVMAVYKDGATGLCYTLAPGAMTTVGAGYIGEHGYADHLELCGDA</sequence>
<dbReference type="InterPro" id="IPR000833">
    <property type="entry name" value="A-amylase_inhib"/>
</dbReference>
<feature type="signal peptide" evidence="3">
    <location>
        <begin position="1"/>
        <end position="28"/>
    </location>
</feature>
<evidence type="ECO:0000313" key="5">
    <source>
        <dbReference type="Proteomes" id="UP000034196"/>
    </source>
</evidence>
<dbReference type="EMBL" id="LAVA02000018">
    <property type="protein sequence ID" value="OIJ68164.1"/>
    <property type="molecule type" value="Genomic_DNA"/>
</dbReference>
<dbReference type="InterPro" id="IPR036379">
    <property type="entry name" value="A-amylase_inhib_sf"/>
</dbReference>
<accession>A0A1J4P333</accession>
<dbReference type="AlphaFoldDB" id="A0A1J4P333"/>
<proteinExistence type="predicted"/>
<keyword evidence="2" id="KW-1015">Disulfide bond</keyword>
<dbReference type="Proteomes" id="UP000034196">
    <property type="component" value="Unassembled WGS sequence"/>
</dbReference>
<evidence type="ECO:0000256" key="1">
    <source>
        <dbReference type="ARBA" id="ARBA00022579"/>
    </source>
</evidence>
<dbReference type="Pfam" id="PF01356">
    <property type="entry name" value="A_amylase_inhib"/>
    <property type="match status" value="1"/>
</dbReference>
<evidence type="ECO:0008006" key="6">
    <source>
        <dbReference type="Google" id="ProtNLM"/>
    </source>
</evidence>
<name>A0A1J4P333_9ACTN</name>
<gene>
    <name evidence="4" type="ORF">WN71_008945</name>
</gene>
<protein>
    <recommendedName>
        <fullName evidence="6">Alpha-amlyase</fullName>
    </recommendedName>
</protein>
<feature type="chain" id="PRO_5038598579" description="Alpha-amlyase" evidence="3">
    <location>
        <begin position="29"/>
        <end position="104"/>
    </location>
</feature>
<dbReference type="SUPFAM" id="SSF49498">
    <property type="entry name" value="alpha-Amylase inhibitor tendamistat"/>
    <property type="match status" value="1"/>
</dbReference>
<keyword evidence="3" id="KW-0732">Signal</keyword>
<evidence type="ECO:0000256" key="2">
    <source>
        <dbReference type="ARBA" id="ARBA00023157"/>
    </source>
</evidence>
<dbReference type="GO" id="GO:0015066">
    <property type="term" value="F:alpha-amylase inhibitor activity"/>
    <property type="evidence" value="ECO:0007669"/>
    <property type="project" value="UniProtKB-KW"/>
</dbReference>
<dbReference type="SMART" id="SM00783">
    <property type="entry name" value="A_amylase_inhib"/>
    <property type="match status" value="1"/>
</dbReference>
<keyword evidence="5" id="KW-1185">Reference proteome</keyword>
<reference evidence="4" key="1">
    <citation type="submission" date="2016-10" db="EMBL/GenBank/DDBJ databases">
        <title>Genome sequence of Streptomyces mangrovisoli MUSC 149.</title>
        <authorList>
            <person name="Lee L.-H."/>
            <person name="Ser H.-L."/>
        </authorList>
    </citation>
    <scope>NUCLEOTIDE SEQUENCE [LARGE SCALE GENOMIC DNA]</scope>
    <source>
        <strain evidence="4">MUSC 149</strain>
    </source>
</reference>
<organism evidence="4 5">
    <name type="scientific">Streptomyces mangrovisoli</name>
    <dbReference type="NCBI Taxonomy" id="1428628"/>
    <lineage>
        <taxon>Bacteria</taxon>
        <taxon>Bacillati</taxon>
        <taxon>Actinomycetota</taxon>
        <taxon>Actinomycetes</taxon>
        <taxon>Kitasatosporales</taxon>
        <taxon>Streptomycetaceae</taxon>
        <taxon>Streptomyces</taxon>
    </lineage>
</organism>
<evidence type="ECO:0000256" key="3">
    <source>
        <dbReference type="SAM" id="SignalP"/>
    </source>
</evidence>
<comment type="caution">
    <text evidence="4">The sequence shown here is derived from an EMBL/GenBank/DDBJ whole genome shotgun (WGS) entry which is preliminary data.</text>
</comment>